<evidence type="ECO:0000313" key="3">
    <source>
        <dbReference type="Proteomes" id="UP000594749"/>
    </source>
</evidence>
<dbReference type="EMBL" id="CP063078">
    <property type="protein sequence ID" value="QOQ87259.1"/>
    <property type="molecule type" value="Genomic_DNA"/>
</dbReference>
<reference evidence="2 3" key="1">
    <citation type="submission" date="2020-10" db="EMBL/GenBank/DDBJ databases">
        <title>Campylobacter and Helicobacter PacBio genomes.</title>
        <authorList>
            <person name="Lane C."/>
        </authorList>
    </citation>
    <scope>NUCLEOTIDE SEQUENCE [LARGE SCALE GENOMIC DNA]</scope>
    <source>
        <strain evidence="2 3">2016D-0077</strain>
    </source>
</reference>
<evidence type="ECO:0000313" key="2">
    <source>
        <dbReference type="EMBL" id="QOQ87259.1"/>
    </source>
</evidence>
<keyword evidence="1" id="KW-0175">Coiled coil</keyword>
<organism evidence="2 3">
    <name type="scientific">Campylobacter corcagiensis</name>
    <dbReference type="NCBI Taxonomy" id="1448857"/>
    <lineage>
        <taxon>Bacteria</taxon>
        <taxon>Pseudomonadati</taxon>
        <taxon>Campylobacterota</taxon>
        <taxon>Epsilonproteobacteria</taxon>
        <taxon>Campylobacterales</taxon>
        <taxon>Campylobacteraceae</taxon>
        <taxon>Campylobacter</taxon>
    </lineage>
</organism>
<proteinExistence type="predicted"/>
<dbReference type="InterPro" id="IPR012106">
    <property type="entry name" value="Phage_Mu_Gp1"/>
</dbReference>
<dbReference type="OrthoDB" id="2043985at2"/>
<dbReference type="Pfam" id="PF10123">
    <property type="entry name" value="Mu-like_Pro"/>
    <property type="match status" value="1"/>
</dbReference>
<dbReference type="AlphaFoldDB" id="A0A7M1LFB0"/>
<name>A0A7M1LFB0_9BACT</name>
<evidence type="ECO:0008006" key="4">
    <source>
        <dbReference type="Google" id="ProtNLM"/>
    </source>
</evidence>
<gene>
    <name evidence="2" type="ORF">IMC76_08640</name>
</gene>
<sequence length="243" mass="27295">MQKSVIQKPLSLNFKENELIKVSPIGEVVGLDGRKFKISGESLVENIQKNALDIVLDENHSFGGAVGWFDKNSFELKSDGIYAKLELNKKGKELIENRVYKYLSPVYDVSGGSVVALDSVGLVNRPNLLNNALNHKGEKVDIKDSNEYKALEKELNEVKALNEAFKKELDELKQSSKADENKDEDDKLELNSRLEKIEKSLDAMSSIFGKKDLEKNEKQTLSDEERKIALMLGLSDDEYKGAK</sequence>
<evidence type="ECO:0000256" key="1">
    <source>
        <dbReference type="SAM" id="Coils"/>
    </source>
</evidence>
<protein>
    <recommendedName>
        <fullName evidence="4">Mu-like prophage I protein</fullName>
    </recommendedName>
</protein>
<feature type="coiled-coil region" evidence="1">
    <location>
        <begin position="148"/>
        <end position="182"/>
    </location>
</feature>
<accession>A0A7M1LFB0</accession>
<dbReference type="Proteomes" id="UP000594749">
    <property type="component" value="Chromosome"/>
</dbReference>
<keyword evidence="3" id="KW-1185">Reference proteome</keyword>
<dbReference type="RefSeq" id="WP_025803619.1">
    <property type="nucleotide sequence ID" value="NZ_CP053842.1"/>
</dbReference>